<dbReference type="EMBL" id="DP000009">
    <property type="protein sequence ID" value="ABF98913.1"/>
    <property type="molecule type" value="Genomic_DNA"/>
</dbReference>
<accession>Q10CR1</accession>
<feature type="region of interest" description="Disordered" evidence="1">
    <location>
        <begin position="81"/>
        <end position="147"/>
    </location>
</feature>
<evidence type="ECO:0000256" key="1">
    <source>
        <dbReference type="SAM" id="MobiDB-lite"/>
    </source>
</evidence>
<feature type="compositionally biased region" description="Basic and acidic residues" evidence="1">
    <location>
        <begin position="121"/>
        <end position="131"/>
    </location>
</feature>
<evidence type="ECO:0000313" key="2">
    <source>
        <dbReference type="EMBL" id="ABF98913.1"/>
    </source>
</evidence>
<gene>
    <name evidence="2" type="ordered locus">LOC_Os03g54059</name>
</gene>
<proteinExistence type="predicted"/>
<reference evidence="2" key="1">
    <citation type="journal article" date="2005" name="Genome Res.">
        <title>Sequence, annotation, and analysis of synteny between rice chromosome 3 and diverged grass species.</title>
        <authorList>
            <consortium name="Rice Chromosome 3 Sequencing Consortium"/>
            <person name="Buell C.R."/>
            <person name="Yuan Q."/>
            <person name="Ouyang S."/>
            <person name="Liu J."/>
            <person name="Zhu W."/>
            <person name="Wang A."/>
            <person name="Maiti R."/>
            <person name="Haas B."/>
            <person name="Wortman J."/>
            <person name="Pertea M."/>
            <person name="Jones K.M."/>
            <person name="Kim M."/>
            <person name="Overton L."/>
            <person name="Tsitrin T."/>
            <person name="Fadrosh D."/>
            <person name="Bera J."/>
            <person name="Weaver B."/>
            <person name="Jin S."/>
            <person name="Johri S."/>
            <person name="Reardon M."/>
            <person name="Webb K."/>
            <person name="Hill J."/>
            <person name="Moffat K."/>
            <person name="Tallon L."/>
            <person name="Van Aken S."/>
            <person name="Lewis M."/>
            <person name="Utterback T."/>
            <person name="Feldblyum T."/>
            <person name="Zismann V."/>
            <person name="Iobst S."/>
            <person name="Hsiao J."/>
            <person name="de Vazeille A.R."/>
            <person name="Salzberg S.L."/>
            <person name="White O."/>
            <person name="Fraser C."/>
            <person name="Yu Y."/>
            <person name="Kim H."/>
            <person name="Rambo T."/>
            <person name="Currie J."/>
            <person name="Collura K."/>
            <person name="Kernodle-Thompson S."/>
            <person name="Wei F."/>
            <person name="Kudrna K."/>
            <person name="Ammiraju J.S."/>
            <person name="Luo M."/>
            <person name="Goicoechea J.L."/>
            <person name="Wing R.A."/>
            <person name="Henry D."/>
            <person name="Oates R."/>
            <person name="Palmer M."/>
            <person name="Pries G."/>
            <person name="Saski C."/>
            <person name="Simmons J."/>
            <person name="Soderlund C."/>
            <person name="Nelson W."/>
            <person name="de la Bastide M."/>
            <person name="Spiegel L."/>
            <person name="Nascimento L."/>
            <person name="Huang E."/>
            <person name="Preston R."/>
            <person name="Zutavern T."/>
            <person name="Palmer L."/>
            <person name="O'Shaughnessy A."/>
            <person name="Dike S."/>
            <person name="McCombie W.R."/>
            <person name="Minx P."/>
            <person name="Cordum H."/>
            <person name="Wilson R."/>
            <person name="Jin W."/>
            <person name="Lee H.R."/>
            <person name="Jiang J."/>
            <person name="Jackson S."/>
        </authorList>
    </citation>
    <scope>NUCLEOTIDE SEQUENCE [LARGE SCALE GENOMIC DNA]</scope>
</reference>
<name>Q10CR1_ORYSJ</name>
<dbReference type="AlphaFoldDB" id="Q10CR1"/>
<organism evidence="2">
    <name type="scientific">Oryza sativa subsp. japonica</name>
    <name type="common">Rice</name>
    <dbReference type="NCBI Taxonomy" id="39947"/>
    <lineage>
        <taxon>Eukaryota</taxon>
        <taxon>Viridiplantae</taxon>
        <taxon>Streptophyta</taxon>
        <taxon>Embryophyta</taxon>
        <taxon>Tracheophyta</taxon>
        <taxon>Spermatophyta</taxon>
        <taxon>Magnoliopsida</taxon>
        <taxon>Liliopsida</taxon>
        <taxon>Poales</taxon>
        <taxon>Poaceae</taxon>
        <taxon>BOP clade</taxon>
        <taxon>Oryzoideae</taxon>
        <taxon>Oryzeae</taxon>
        <taxon>Oryzinae</taxon>
        <taxon>Oryza</taxon>
        <taxon>Oryza sativa</taxon>
    </lineage>
</organism>
<sequence>MDMYKAKNKQHIKNLTVLLYGADQSKSLRRMKRLYSHGKSSTAGADREWEEDHEWIEHKGVAKLCHIDLKPSRCLGLPSTLEMRRGRRGRRWREDASEGREGAPGDGQDRGELEGQVVVAGEEKRGREEKAAAAQGQGKGREGIGEQ</sequence>
<feature type="compositionally biased region" description="Basic and acidic residues" evidence="1">
    <location>
        <begin position="92"/>
        <end position="113"/>
    </location>
</feature>
<protein>
    <submittedName>
        <fullName evidence="2">Expressed protein</fullName>
    </submittedName>
</protein>
<reference evidence="2" key="2">
    <citation type="submission" date="2006-06" db="EMBL/GenBank/DDBJ databases">
        <authorList>
            <person name="Buell R."/>
            <person name="Wing R.A."/>
            <person name="McCombie W.A."/>
            <person name="Ouyang S."/>
        </authorList>
    </citation>
    <scope>NUCLEOTIDE SEQUENCE</scope>
</reference>